<dbReference type="Proteomes" id="UP000251314">
    <property type="component" value="Unassembled WGS sequence"/>
</dbReference>
<dbReference type="Pfam" id="PF12796">
    <property type="entry name" value="Ank_2"/>
    <property type="match status" value="6"/>
</dbReference>
<keyword evidence="1" id="KW-0677">Repeat</keyword>
<feature type="repeat" description="ANK" evidence="3">
    <location>
        <begin position="2320"/>
        <end position="2343"/>
    </location>
</feature>
<feature type="repeat" description="ANK" evidence="3">
    <location>
        <begin position="2360"/>
        <end position="2392"/>
    </location>
</feature>
<dbReference type="PROSITE" id="PS50222">
    <property type="entry name" value="EF_HAND_2"/>
    <property type="match status" value="1"/>
</dbReference>
<feature type="repeat" description="ANK" evidence="3">
    <location>
        <begin position="1445"/>
        <end position="1477"/>
    </location>
</feature>
<feature type="repeat" description="ANK" evidence="3">
    <location>
        <begin position="874"/>
        <end position="906"/>
    </location>
</feature>
<dbReference type="SUPFAM" id="SSF48403">
    <property type="entry name" value="Ankyrin repeat"/>
    <property type="match status" value="7"/>
</dbReference>
<dbReference type="InterPro" id="IPR036770">
    <property type="entry name" value="Ankyrin_rpt-contain_sf"/>
</dbReference>
<protein>
    <recommendedName>
        <fullName evidence="5">EF-hand domain-containing protein</fullName>
    </recommendedName>
</protein>
<feature type="repeat" description="ANK" evidence="3">
    <location>
        <begin position="1279"/>
        <end position="1305"/>
    </location>
</feature>
<dbReference type="PANTHER" id="PTHR24198">
    <property type="entry name" value="ANKYRIN REPEAT AND PROTEIN KINASE DOMAIN-CONTAINING PROTEIN"/>
    <property type="match status" value="1"/>
</dbReference>
<accession>A0A329RY17</accession>
<feature type="repeat" description="ANK" evidence="3">
    <location>
        <begin position="2029"/>
        <end position="2061"/>
    </location>
</feature>
<feature type="domain" description="EF-hand" evidence="5">
    <location>
        <begin position="103"/>
        <end position="138"/>
    </location>
</feature>
<dbReference type="InterPro" id="IPR002048">
    <property type="entry name" value="EF_hand_dom"/>
</dbReference>
<feature type="repeat" description="ANK" evidence="3">
    <location>
        <begin position="2480"/>
        <end position="2512"/>
    </location>
</feature>
<dbReference type="VEuPathDB" id="FungiDB:PC110_g14002"/>
<feature type="compositionally biased region" description="Polar residues" evidence="4">
    <location>
        <begin position="403"/>
        <end position="428"/>
    </location>
</feature>
<evidence type="ECO:0000313" key="7">
    <source>
        <dbReference type="Proteomes" id="UP000251314"/>
    </source>
</evidence>
<evidence type="ECO:0000256" key="3">
    <source>
        <dbReference type="PROSITE-ProRule" id="PRU00023"/>
    </source>
</evidence>
<dbReference type="Gene3D" id="1.25.40.20">
    <property type="entry name" value="Ankyrin repeat-containing domain"/>
    <property type="match status" value="9"/>
</dbReference>
<dbReference type="InterPro" id="IPR002110">
    <property type="entry name" value="Ankyrin_rpt"/>
</dbReference>
<dbReference type="STRING" id="29920.A0A329RY17"/>
<feature type="repeat" description="ANK" evidence="3">
    <location>
        <begin position="996"/>
        <end position="1025"/>
    </location>
</feature>
<dbReference type="GO" id="GO:0005737">
    <property type="term" value="C:cytoplasm"/>
    <property type="evidence" value="ECO:0007669"/>
    <property type="project" value="TreeGrafter"/>
</dbReference>
<evidence type="ECO:0000256" key="1">
    <source>
        <dbReference type="ARBA" id="ARBA00022737"/>
    </source>
</evidence>
<dbReference type="PANTHER" id="PTHR24198:SF165">
    <property type="entry name" value="ANKYRIN REPEAT-CONTAINING PROTEIN-RELATED"/>
    <property type="match status" value="1"/>
</dbReference>
<proteinExistence type="predicted"/>
<dbReference type="SMART" id="SM00248">
    <property type="entry name" value="ANK"/>
    <property type="match status" value="30"/>
</dbReference>
<dbReference type="OrthoDB" id="823504at2759"/>
<feature type="repeat" description="ANK" evidence="3">
    <location>
        <begin position="2521"/>
        <end position="2553"/>
    </location>
</feature>
<name>A0A329RY17_9STRA</name>
<evidence type="ECO:0000256" key="2">
    <source>
        <dbReference type="ARBA" id="ARBA00023043"/>
    </source>
</evidence>
<evidence type="ECO:0000256" key="4">
    <source>
        <dbReference type="SAM" id="MobiDB-lite"/>
    </source>
</evidence>
<feature type="repeat" description="ANK" evidence="3">
    <location>
        <begin position="721"/>
        <end position="753"/>
    </location>
</feature>
<dbReference type="Pfam" id="PF00023">
    <property type="entry name" value="Ank"/>
    <property type="match status" value="3"/>
</dbReference>
<keyword evidence="2 3" id="KW-0040">ANK repeat</keyword>
<comment type="caution">
    <text evidence="6">The sequence shown here is derived from an EMBL/GenBank/DDBJ whole genome shotgun (WGS) entry which is preliminary data.</text>
</comment>
<sequence>MGIRSTRPLPLAHAELVVAPFFKRRFRSWHLEHVRLALQRYRLLTTRFCVDALQLSAILGIKEKKLVDDVMRLFLPRTPTRVQCMVDVMEVLIALVLVCQAPNMLQRFELIFDIVDLEAKGAISTTDLIMLCGAVGRAMMKLFEYKVKPEQHAAMTYATDMLDSLGVNRNDSIGKEALCKCMVSDRFAVHYTKQCTGEDKPKLYIMLEKESEFLGAVEFSNEQRMQTTSLRAVRDMIHAQVHRVPEDFSFLCQGREVKKVWEVDRRAWSVVPFALRGSPGLRTDIMARNRGLERPKVASPFEFCYMANLITRYKKSVHDIKPAYKHCAFRLRINAPKKQLEAAVEWRVATTWSGEWMYEQQRIKSKSKAGVLKSLRAEARPQQGVPLVKSHFGEILSPSSMVDTASESNECDRPQSSPIDGTPSTPSQSKRRMQRIVSLSLRERKREDKLRKQRLQWKARLIAMEAQHQMETKASSASGKRSRHSVTPKANDVVDSINTSSMKTVLVHATEDNVLPSRLVHCEPKKRRRPKKLEWGASRWDVPGKLLSSWPPRRKMLKVSKISDDISLATPSGTSTNQELGLGKFLSSTNIFLQDDEVEVFPVLIIRPVGEQICVNECLHGELEHIAMASTASPDELPLEQPLFANKSYLTEFEYEIKASESNYEALYQHVASGTLQDAIWLNRRDVFGRTMLHDAAEFGHSNVMELLLKARVVVDAKDRRGDTPLHHAARHGRLKEVSMLLREHATPWLPNAEGKSPLYCALETAARSSGRSILHSDGNGPEAKPVDDRRNFLASRTYPQLRQVIDLLWDNYKAEHLVRKDSYNRTNCLELEQHVYGDMIQACHDGNLLRVQRLVELDKRPVLQYINDQMEILKRTALHEATEQGHTATVDLLLKLGADGFLTDQRLQAPLHLATCKGYDKIVMCLVSKFPQTAVYPDITGCTPLHLAIQQKHWSIAAELVSFIQSSGDIIYHGVSAWLNAQGRSVHCLNLQDIHGCTALHYACIHGNFEICKALVSAGAAVSVSLCEYRIRTGTAHLLGTWWKGKKLVGNRKSLKKEADQTQAFDVEAPAELVIQGCKQDFSNYQERLIVLELLLRRENADDSYREKPILGKMISSPLFHIAAQLADINISVAVEMCRQLHKLRVEINMPHPRTGETVLLQECKRISILANKCSDATSLLVGRTTDQLALVRSLLELGANVDLANETNGESPLGCAAWYGHLALMDLLLEAGADKDGFLRRCSFSPLHFAALGNNVACAKMLIGRSATVNVEMPPANAETPLYFAIRSKSAEMVDLLLRSTADSCSPCTVQRDCSSFGVILSLEEGNNSQAEEGVNPGNVGVCAAPMVASPLTFGLLVAQSLKEFSAPKELSCTVERSRRQTQWKEMECICTMVAKRLLEVNGGSKGIVTRGDIHLACVVGFWELVQMLLTQQISLSSAPSVFGMNALHLAAAAGQTKVVTALVAGGMNVNCITRSDSSKPKRSTGRRSWYEWIGCGHRGALFYALVHGHTETAAKLLVLGANAEQTILHLRKRIQTRNGKVYHADKECTELFVVRFIVSEAMVKAARKGYLEGTVLNVDGSRPQVDEASVKLIHLIETSINQRVPLLHLAVALGDSALVRVLIEAGMTIFSGPADSIFQTGMAGTNVPTETIFHVAIAYGHLAIVAYFGQIVRNNFPLCFKREGKTFKSLLVTACKARQIQILRFLLKHDSVDDGGGFTYEVCKNEFQSALCTCATFQFMEGFEVLVQHGARPDVNTLVSLLKGVALSSKNSRANRQINEVYEVLEWDECDCRLLFPFPGEKRLHDLKRNSVEVATKLLKLVLSSNYVDDINEFMGPSPIYELMLKILVICSRYRLWFVMDEIFVRHLNYFMDVASMWKPVLVRAAKSSLALHRAALDNQAILVAFFLRLGVPVDLRLGETRPTKCPIWYAASRGSLEAFLCLALRSELFVKDLEFDAHLKFDFTSLSLVFRSIDESQGTLSTTNTTCRWQNLSAFSCIELPKKHTNGLLIQKFINYGLLIARGHSDTSLLHHACRRGELIAVQALIKAGADQGATNRNGETPLEIASGRMDGFGLAIVRHLLSAIAQQKFSSGANIIDRALVRCFAQESPYTLRIAQALLGAGASARFSCDATEDEAKGCGCAQVSAMFYAIKTAQSVGVNLLVDHGAMITVALSEVFLAQFVIDAKHPIKYHCKRFSKYLKHNSGKKMLLDIEAIMKILLEKKVFPTAMNSDLIHQMLTSASAIAATIAHVVDEHKIFWGVVNSILDNYPKEASSRTAEWNQKGALHYAVASLELPTVIRLVELRGLDLLAEDENKQTPLHLAAVGGDETICRVLLEKLHSNTAKTTAIDVQDIRGRTALHLAVIHGHETIASMIFSAGASLDIRCRDGLTALLYAAKCNRLAILIALYSRAQPKPHDALVKANHEAGIFVAARYGAFPVVRWFMNLHEDESKTGEHNTSAVRGKRLVFGMQCGVGRTILHYAAIHGDEETLELLKRTEDDVKTESLDAVNVRDKFGYTPLIYAIAFGKLRVVRLLCELGADPHASIDHSGDPGAHPYTIGFDIAGLLQWFALPGWYSFACKCLPPQEKMSLIRSTSIDDDYFWHSSYNNRKKRDKPPVEWRCKWDRPLELGRPQGKKQVRTSMRSWRFPHKSIFDYACEIGDAQVVDFLVNLRLPQIFRSLTYQAQRRNFMQAVRWNRFDIVKTLVTSAAGNSVIESTTGNHFVDFLEAGVECAVSRGLEDMAIYLVDQWQGIKGNGRDGATPSAFAFQFASAFQVACIRRLPRLLERMIERGGEEIIEFHLNEGPALVYAFAFGYVNIAELLLRNGADPTIATATYLVPSVRKWVEFGCPKSICVSWQPQIAEEIMCSKRPAFVGPLSVYETPISQPPVDDLRQIFADIRLSNNEPGQSKPNDVATSLEDTELNHVVLLDAAQAEKSSEDIRVKLCENNDKNTTSP</sequence>
<feature type="region of interest" description="Disordered" evidence="4">
    <location>
        <begin position="403"/>
        <end position="435"/>
    </location>
</feature>
<feature type="region of interest" description="Disordered" evidence="4">
    <location>
        <begin position="470"/>
        <end position="489"/>
    </location>
</feature>
<dbReference type="PROSITE" id="PS50297">
    <property type="entry name" value="ANK_REP_REGION"/>
    <property type="match status" value="10"/>
</dbReference>
<dbReference type="SUPFAM" id="SSF47473">
    <property type="entry name" value="EF-hand"/>
    <property type="match status" value="1"/>
</dbReference>
<gene>
    <name evidence="6" type="ORF">PC110_g14002</name>
</gene>
<evidence type="ECO:0000259" key="5">
    <source>
        <dbReference type="PROSITE" id="PS50222"/>
    </source>
</evidence>
<reference evidence="6 7" key="1">
    <citation type="submission" date="2018-01" db="EMBL/GenBank/DDBJ databases">
        <title>Draft genome of the strawberry crown rot pathogen Phytophthora cactorum.</title>
        <authorList>
            <person name="Armitage A.D."/>
            <person name="Lysoe E."/>
            <person name="Nellist C.F."/>
            <person name="Harrison R.J."/>
            <person name="Brurberg M.B."/>
        </authorList>
    </citation>
    <scope>NUCLEOTIDE SEQUENCE [LARGE SCALE GENOMIC DNA]</scope>
    <source>
        <strain evidence="6 7">10300</strain>
    </source>
</reference>
<keyword evidence="7" id="KW-1185">Reference proteome</keyword>
<dbReference type="PROSITE" id="PS50088">
    <property type="entry name" value="ANK_REPEAT"/>
    <property type="match status" value="12"/>
</dbReference>
<dbReference type="GO" id="GO:0005509">
    <property type="term" value="F:calcium ion binding"/>
    <property type="evidence" value="ECO:0007669"/>
    <property type="project" value="InterPro"/>
</dbReference>
<evidence type="ECO:0000313" key="6">
    <source>
        <dbReference type="EMBL" id="RAW29633.1"/>
    </source>
</evidence>
<dbReference type="InterPro" id="IPR011992">
    <property type="entry name" value="EF-hand-dom_pair"/>
</dbReference>
<feature type="repeat" description="ANK" evidence="3">
    <location>
        <begin position="688"/>
        <end position="720"/>
    </location>
</feature>
<feature type="repeat" description="ANK" evidence="3">
    <location>
        <begin position="1210"/>
        <end position="1236"/>
    </location>
</feature>
<dbReference type="EMBL" id="MJFZ01000416">
    <property type="protein sequence ID" value="RAW29633.1"/>
    <property type="molecule type" value="Genomic_DNA"/>
</dbReference>
<organism evidence="6 7">
    <name type="scientific">Phytophthora cactorum</name>
    <dbReference type="NCBI Taxonomy" id="29920"/>
    <lineage>
        <taxon>Eukaryota</taxon>
        <taxon>Sar</taxon>
        <taxon>Stramenopiles</taxon>
        <taxon>Oomycota</taxon>
        <taxon>Peronosporomycetes</taxon>
        <taxon>Peronosporales</taxon>
        <taxon>Peronosporaceae</taxon>
        <taxon>Phytophthora</taxon>
    </lineage>
</organism>